<dbReference type="EMBL" id="MUZR01000013">
    <property type="protein sequence ID" value="OOC10639.1"/>
    <property type="molecule type" value="Genomic_DNA"/>
</dbReference>
<dbReference type="GO" id="GO:0016020">
    <property type="term" value="C:membrane"/>
    <property type="evidence" value="ECO:0007669"/>
    <property type="project" value="InterPro"/>
</dbReference>
<feature type="transmembrane region" description="Helical" evidence="1">
    <location>
        <begin position="114"/>
        <end position="134"/>
    </location>
</feature>
<evidence type="ECO:0000313" key="3">
    <source>
        <dbReference type="EMBL" id="OOC10639.1"/>
    </source>
</evidence>
<keyword evidence="1" id="KW-1133">Transmembrane helix</keyword>
<dbReference type="SUPFAM" id="SSF103481">
    <property type="entry name" value="Multidrug resistance efflux transporter EmrE"/>
    <property type="match status" value="2"/>
</dbReference>
<evidence type="ECO:0000313" key="4">
    <source>
        <dbReference type="Proteomes" id="UP000189177"/>
    </source>
</evidence>
<evidence type="ECO:0000259" key="2">
    <source>
        <dbReference type="Pfam" id="PF00892"/>
    </source>
</evidence>
<accession>A0A1V2ZZZ2</accession>
<dbReference type="InterPro" id="IPR037185">
    <property type="entry name" value="EmrE-like"/>
</dbReference>
<feature type="transmembrane region" description="Helical" evidence="1">
    <location>
        <begin position="246"/>
        <end position="264"/>
    </location>
</feature>
<reference evidence="3 4" key="1">
    <citation type="submission" date="2017-02" db="EMBL/GenBank/DDBJ databases">
        <title>Genomic diversity within the haloalkaliphilic genus Thioalkalivibrio.</title>
        <authorList>
            <person name="Ahn A.-C."/>
            <person name="Meier-Kolthoff J."/>
            <person name="Overmars L."/>
            <person name="Richter M."/>
            <person name="Woyke T."/>
            <person name="Sorokin D.Y."/>
            <person name="Muyzer G."/>
        </authorList>
    </citation>
    <scope>NUCLEOTIDE SEQUENCE [LARGE SCALE GENOMIC DNA]</scope>
    <source>
        <strain evidence="3 4">HL17</strain>
    </source>
</reference>
<keyword evidence="1" id="KW-0472">Membrane</keyword>
<comment type="caution">
    <text evidence="3">The sequence shown here is derived from an EMBL/GenBank/DDBJ whole genome shotgun (WGS) entry which is preliminary data.</text>
</comment>
<organism evidence="3 4">
    <name type="scientific">Thioalkalivibrio halophilus</name>
    <dbReference type="NCBI Taxonomy" id="252474"/>
    <lineage>
        <taxon>Bacteria</taxon>
        <taxon>Pseudomonadati</taxon>
        <taxon>Pseudomonadota</taxon>
        <taxon>Gammaproteobacteria</taxon>
        <taxon>Chromatiales</taxon>
        <taxon>Ectothiorhodospiraceae</taxon>
        <taxon>Thioalkalivibrio</taxon>
    </lineage>
</organism>
<sequence>MAFLLGLLTALGYGAGDFLGGLASRRVSALVVACYSQLLVTAPLLMLALLMAGLPGEAALLWGGASGVAMALGLLAYYRGLAEGYMGLVAAVTGVLSALVPLAAGLALGERPGWFSLAGIVAIVVAIALVSGGAREASPRDPDAPVRGADGHGHRGPHPLLGVFDGVLAGVAFGLVFVFLDQASEGSALWPVVMAGGVGGLVLLGVMLLHRPERHMARSTLVLVALAGLLQGLATLAFVVAVRIGLLSVIAVAGALSPAPTALLARFFQAERMSRLQLAGFGFALVGIVLIVLGGAG</sequence>
<protein>
    <submittedName>
        <fullName evidence="3">EamA family transporter</fullName>
    </submittedName>
</protein>
<dbReference type="STRING" id="252474.B1A74_05025"/>
<dbReference type="AlphaFoldDB" id="A0A1V2ZZZ2"/>
<evidence type="ECO:0000256" key="1">
    <source>
        <dbReference type="SAM" id="Phobius"/>
    </source>
</evidence>
<feature type="transmembrane region" description="Helical" evidence="1">
    <location>
        <begin position="85"/>
        <end position="108"/>
    </location>
</feature>
<dbReference type="PANTHER" id="PTHR22911">
    <property type="entry name" value="ACYL-MALONYL CONDENSING ENZYME-RELATED"/>
    <property type="match status" value="1"/>
</dbReference>
<proteinExistence type="predicted"/>
<dbReference type="Pfam" id="PF00892">
    <property type="entry name" value="EamA"/>
    <property type="match status" value="2"/>
</dbReference>
<feature type="domain" description="EamA" evidence="2">
    <location>
        <begin position="161"/>
        <end position="292"/>
    </location>
</feature>
<keyword evidence="1" id="KW-0812">Transmembrane</keyword>
<keyword evidence="4" id="KW-1185">Reference proteome</keyword>
<feature type="transmembrane region" description="Helical" evidence="1">
    <location>
        <begin position="160"/>
        <end position="180"/>
    </location>
</feature>
<dbReference type="Proteomes" id="UP000189177">
    <property type="component" value="Unassembled WGS sequence"/>
</dbReference>
<feature type="transmembrane region" description="Helical" evidence="1">
    <location>
        <begin position="276"/>
        <end position="296"/>
    </location>
</feature>
<name>A0A1V2ZZZ2_9GAMM</name>
<feature type="transmembrane region" description="Helical" evidence="1">
    <location>
        <begin position="221"/>
        <end position="240"/>
    </location>
</feature>
<dbReference type="PANTHER" id="PTHR22911:SF137">
    <property type="entry name" value="SOLUTE CARRIER FAMILY 35 MEMBER G2-RELATED"/>
    <property type="match status" value="1"/>
</dbReference>
<feature type="transmembrane region" description="Helical" evidence="1">
    <location>
        <begin position="45"/>
        <end position="78"/>
    </location>
</feature>
<feature type="domain" description="EamA" evidence="2">
    <location>
        <begin position="2"/>
        <end position="131"/>
    </location>
</feature>
<dbReference type="InterPro" id="IPR000620">
    <property type="entry name" value="EamA_dom"/>
</dbReference>
<dbReference type="RefSeq" id="WP_077243952.1">
    <property type="nucleotide sequence ID" value="NZ_MUZR01000013.1"/>
</dbReference>
<gene>
    <name evidence="3" type="ORF">B1A74_05025</name>
</gene>
<dbReference type="OrthoDB" id="5787279at2"/>
<feature type="transmembrane region" description="Helical" evidence="1">
    <location>
        <begin position="192"/>
        <end position="209"/>
    </location>
</feature>